<dbReference type="InterPro" id="IPR020598">
    <property type="entry name" value="rRNA_Ade_methylase_Trfase_N"/>
</dbReference>
<keyword evidence="8" id="KW-1185">Reference proteome</keyword>
<name>A0ABS4X016_9MICO</name>
<feature type="binding site" evidence="5">
    <location>
        <position position="14"/>
    </location>
    <ligand>
        <name>S-adenosyl-L-methionine</name>
        <dbReference type="ChEBI" id="CHEBI:59789"/>
    </ligand>
</feature>
<dbReference type="InterPro" id="IPR001737">
    <property type="entry name" value="KsgA/Erm"/>
</dbReference>
<reference evidence="7 8" key="1">
    <citation type="submission" date="2021-03" db="EMBL/GenBank/DDBJ databases">
        <title>Sequencing the genomes of 1000 actinobacteria strains.</title>
        <authorList>
            <person name="Klenk H.-P."/>
        </authorList>
    </citation>
    <scope>NUCLEOTIDE SEQUENCE [LARGE SCALE GENOMIC DNA]</scope>
    <source>
        <strain evidence="7 8">DSM 14566</strain>
    </source>
</reference>
<organism evidence="7 8">
    <name type="scientific">Brachybacterium sacelli</name>
    <dbReference type="NCBI Taxonomy" id="173364"/>
    <lineage>
        <taxon>Bacteria</taxon>
        <taxon>Bacillati</taxon>
        <taxon>Actinomycetota</taxon>
        <taxon>Actinomycetes</taxon>
        <taxon>Micrococcales</taxon>
        <taxon>Dermabacteraceae</taxon>
        <taxon>Brachybacterium</taxon>
    </lineage>
</organism>
<dbReference type="Proteomes" id="UP001519290">
    <property type="component" value="Unassembled WGS sequence"/>
</dbReference>
<dbReference type="PANTHER" id="PTHR11727:SF7">
    <property type="entry name" value="DIMETHYLADENOSINE TRANSFERASE-RELATED"/>
    <property type="match status" value="1"/>
</dbReference>
<accession>A0ABS4X016</accession>
<feature type="binding site" evidence="5">
    <location>
        <position position="61"/>
    </location>
    <ligand>
        <name>S-adenosyl-L-methionine</name>
        <dbReference type="ChEBI" id="CHEBI:59789"/>
    </ligand>
</feature>
<keyword evidence="3 5" id="KW-0949">S-adenosyl-L-methionine</keyword>
<dbReference type="PROSITE" id="PS01131">
    <property type="entry name" value="RRNA_A_DIMETH"/>
    <property type="match status" value="1"/>
</dbReference>
<feature type="binding site" evidence="5">
    <location>
        <position position="16"/>
    </location>
    <ligand>
        <name>S-adenosyl-L-methionine</name>
        <dbReference type="ChEBI" id="CHEBI:59789"/>
    </ligand>
</feature>
<dbReference type="SMART" id="SM00650">
    <property type="entry name" value="rADc"/>
    <property type="match status" value="1"/>
</dbReference>
<evidence type="ECO:0000259" key="6">
    <source>
        <dbReference type="SMART" id="SM00650"/>
    </source>
</evidence>
<feature type="binding site" evidence="5">
    <location>
        <position position="40"/>
    </location>
    <ligand>
        <name>S-adenosyl-L-methionine</name>
        <dbReference type="ChEBI" id="CHEBI:59789"/>
    </ligand>
</feature>
<dbReference type="NCBIfam" id="NF000499">
    <property type="entry name" value="Erm23S_rRNA_broad"/>
    <property type="match status" value="1"/>
</dbReference>
<dbReference type="EC" id="2.1.1.184" evidence="7"/>
<dbReference type="PROSITE" id="PS51689">
    <property type="entry name" value="SAM_RNA_A_N6_MT"/>
    <property type="match status" value="1"/>
</dbReference>
<feature type="domain" description="Ribosomal RNA adenine methylase transferase N-terminal" evidence="6">
    <location>
        <begin position="21"/>
        <end position="180"/>
    </location>
</feature>
<dbReference type="SUPFAM" id="SSF53335">
    <property type="entry name" value="S-adenosyl-L-methionine-dependent methyltransferases"/>
    <property type="match status" value="1"/>
</dbReference>
<feature type="binding site" evidence="5">
    <location>
        <position position="84"/>
    </location>
    <ligand>
        <name>S-adenosyl-L-methionine</name>
        <dbReference type="ChEBI" id="CHEBI:59789"/>
    </ligand>
</feature>
<sequence>MPRHLPGAHELGQNFLRDRRTIDRIVDLVARADGDIVEWGAGDGALTLPLSALGRPLEAVEIDPRAVRALTRRVGAHVTVRRGDILRHAPTPGSTLVSNLPYHLTTPALRHLLRSDGWSRAVLVTQWEVARKRAGVGGATMMTAQWWPWVETTLEGRIPASAFRPRPAVDSGLLLLERRREPHLARRDRRAYQQFVRGVFTGPGRGLEQMLRRGGGLPAGAARRFCDRHGYSPRTLPRDVVLAQWVEAFELSRTRTG</sequence>
<evidence type="ECO:0000256" key="3">
    <source>
        <dbReference type="ARBA" id="ARBA00022691"/>
    </source>
</evidence>
<keyword evidence="1 5" id="KW-0489">Methyltransferase</keyword>
<dbReference type="InterPro" id="IPR020596">
    <property type="entry name" value="rRNA_Ade_Mease_Trfase_CS"/>
</dbReference>
<comment type="caution">
    <text evidence="7">The sequence shown here is derived from an EMBL/GenBank/DDBJ whole genome shotgun (WGS) entry which is preliminary data.</text>
</comment>
<evidence type="ECO:0000256" key="1">
    <source>
        <dbReference type="ARBA" id="ARBA00022603"/>
    </source>
</evidence>
<evidence type="ECO:0000256" key="4">
    <source>
        <dbReference type="ARBA" id="ARBA00022884"/>
    </source>
</evidence>
<dbReference type="Pfam" id="PF00398">
    <property type="entry name" value="RrnaAD"/>
    <property type="match status" value="1"/>
</dbReference>
<dbReference type="CDD" id="cd02440">
    <property type="entry name" value="AdoMet_MTases"/>
    <property type="match status" value="1"/>
</dbReference>
<gene>
    <name evidence="7" type="ORF">JOF43_001747</name>
</gene>
<evidence type="ECO:0000313" key="7">
    <source>
        <dbReference type="EMBL" id="MBP2381790.1"/>
    </source>
</evidence>
<feature type="binding site" evidence="5">
    <location>
        <position position="99"/>
    </location>
    <ligand>
        <name>S-adenosyl-L-methionine</name>
        <dbReference type="ChEBI" id="CHEBI:59789"/>
    </ligand>
</feature>
<keyword evidence="4 5" id="KW-0694">RNA-binding</keyword>
<proteinExistence type="inferred from homology"/>
<evidence type="ECO:0000256" key="2">
    <source>
        <dbReference type="ARBA" id="ARBA00022679"/>
    </source>
</evidence>
<dbReference type="InterPro" id="IPR029063">
    <property type="entry name" value="SAM-dependent_MTases_sf"/>
</dbReference>
<evidence type="ECO:0000256" key="5">
    <source>
        <dbReference type="PROSITE-ProRule" id="PRU01026"/>
    </source>
</evidence>
<evidence type="ECO:0000313" key="8">
    <source>
        <dbReference type="Proteomes" id="UP001519290"/>
    </source>
</evidence>
<comment type="similarity">
    <text evidence="5">Belongs to the class I-like SAM-binding methyltransferase superfamily. rRNA adenine N(6)-methyltransferase family.</text>
</comment>
<dbReference type="Gene3D" id="3.40.50.150">
    <property type="entry name" value="Vaccinia Virus protein VP39"/>
    <property type="match status" value="1"/>
</dbReference>
<dbReference type="RefSeq" id="WP_209901219.1">
    <property type="nucleotide sequence ID" value="NZ_BAAAJW010000010.1"/>
</dbReference>
<dbReference type="GO" id="GO:0052910">
    <property type="term" value="F:23S rRNA (adenine(2085)-N(6))-dimethyltransferase activity"/>
    <property type="evidence" value="ECO:0007669"/>
    <property type="project" value="UniProtKB-EC"/>
</dbReference>
<dbReference type="PANTHER" id="PTHR11727">
    <property type="entry name" value="DIMETHYLADENOSINE TRANSFERASE"/>
    <property type="match status" value="1"/>
</dbReference>
<keyword evidence="2 5" id="KW-0808">Transferase</keyword>
<dbReference type="EMBL" id="JAGIOD010000001">
    <property type="protein sequence ID" value="MBP2381790.1"/>
    <property type="molecule type" value="Genomic_DNA"/>
</dbReference>
<protein>
    <submittedName>
        <fullName evidence="7">23S rRNA (Adenine-N6)-dimethyltransferase</fullName>
        <ecNumber evidence="7">2.1.1.184</ecNumber>
    </submittedName>
</protein>